<comment type="caution">
    <text evidence="1">The sequence shown here is derived from an EMBL/GenBank/DDBJ whole genome shotgun (WGS) entry which is preliminary data.</text>
</comment>
<accession>X1K6M2</accession>
<dbReference type="AlphaFoldDB" id="X1K6M2"/>
<proteinExistence type="predicted"/>
<gene>
    <name evidence="1" type="ORF">S03H2_60480</name>
</gene>
<reference evidence="1" key="1">
    <citation type="journal article" date="2014" name="Front. Microbiol.">
        <title>High frequency of phylogenetically diverse reductive dehalogenase-homologous genes in deep subseafloor sedimentary metagenomes.</title>
        <authorList>
            <person name="Kawai M."/>
            <person name="Futagami T."/>
            <person name="Toyoda A."/>
            <person name="Takaki Y."/>
            <person name="Nishi S."/>
            <person name="Hori S."/>
            <person name="Arai W."/>
            <person name="Tsubouchi T."/>
            <person name="Morono Y."/>
            <person name="Uchiyama I."/>
            <person name="Ito T."/>
            <person name="Fujiyama A."/>
            <person name="Inagaki F."/>
            <person name="Takami H."/>
        </authorList>
    </citation>
    <scope>NUCLEOTIDE SEQUENCE</scope>
    <source>
        <strain evidence="1">Expedition CK06-06</strain>
    </source>
</reference>
<evidence type="ECO:0000313" key="1">
    <source>
        <dbReference type="EMBL" id="GAH89280.1"/>
    </source>
</evidence>
<dbReference type="EMBL" id="BARU01038976">
    <property type="protein sequence ID" value="GAH89280.1"/>
    <property type="molecule type" value="Genomic_DNA"/>
</dbReference>
<sequence length="80" mass="8490">MDLAGRVPARRAADALRRGRIARARRLALRVVLVSGGATIADRLSGYHGLGSLMAVIAGIRLPATRSPTREEESDHGDST</sequence>
<protein>
    <submittedName>
        <fullName evidence="1">Uncharacterized protein</fullName>
    </submittedName>
</protein>
<organism evidence="1">
    <name type="scientific">marine sediment metagenome</name>
    <dbReference type="NCBI Taxonomy" id="412755"/>
    <lineage>
        <taxon>unclassified sequences</taxon>
        <taxon>metagenomes</taxon>
        <taxon>ecological metagenomes</taxon>
    </lineage>
</organism>
<name>X1K6M2_9ZZZZ</name>